<evidence type="ECO:0000313" key="1">
    <source>
        <dbReference type="EMBL" id="CAD7231462.1"/>
    </source>
</evidence>
<sequence>MTCRVTMNFSTFMGGKDSVAMSRHTEDPALLLAAISTGAFLGAGGVLLYLNHRREELNKLEATITARDSELQKKVAELQKQLDDVRFHRVDSFSGLSFYSCDDDDTLVEDLRSDEEVVAVSENITNELHIPNGEIRCQQVV</sequence>
<dbReference type="AlphaFoldDB" id="A0A7R8WLZ8"/>
<dbReference type="EMBL" id="OB663534">
    <property type="protein sequence ID" value="CAD7231462.1"/>
    <property type="molecule type" value="Genomic_DNA"/>
</dbReference>
<reference evidence="1" key="1">
    <citation type="submission" date="2020-11" db="EMBL/GenBank/DDBJ databases">
        <authorList>
            <person name="Tran Van P."/>
        </authorList>
    </citation>
    <scope>NUCLEOTIDE SEQUENCE</scope>
</reference>
<organism evidence="1">
    <name type="scientific">Cyprideis torosa</name>
    <dbReference type="NCBI Taxonomy" id="163714"/>
    <lineage>
        <taxon>Eukaryota</taxon>
        <taxon>Metazoa</taxon>
        <taxon>Ecdysozoa</taxon>
        <taxon>Arthropoda</taxon>
        <taxon>Crustacea</taxon>
        <taxon>Oligostraca</taxon>
        <taxon>Ostracoda</taxon>
        <taxon>Podocopa</taxon>
        <taxon>Podocopida</taxon>
        <taxon>Cytherocopina</taxon>
        <taxon>Cytheroidea</taxon>
        <taxon>Cytherideidae</taxon>
        <taxon>Cyprideis</taxon>
    </lineage>
</organism>
<gene>
    <name evidence="1" type="ORF">CTOB1V02_LOCUS9309</name>
</gene>
<proteinExistence type="predicted"/>
<name>A0A7R8WLZ8_9CRUS</name>
<accession>A0A7R8WLZ8</accession>
<protein>
    <submittedName>
        <fullName evidence="1">Uncharacterized protein</fullName>
    </submittedName>
</protein>